<keyword evidence="3" id="KW-1185">Reference proteome</keyword>
<keyword evidence="1" id="KW-0812">Transmembrane</keyword>
<evidence type="ECO:0000256" key="1">
    <source>
        <dbReference type="SAM" id="Phobius"/>
    </source>
</evidence>
<gene>
    <name evidence="2" type="ORF">DFH08DRAFT_322078</name>
</gene>
<feature type="transmembrane region" description="Helical" evidence="1">
    <location>
        <begin position="59"/>
        <end position="79"/>
    </location>
</feature>
<dbReference type="Proteomes" id="UP001218218">
    <property type="component" value="Unassembled WGS sequence"/>
</dbReference>
<proteinExistence type="predicted"/>
<feature type="transmembrane region" description="Helical" evidence="1">
    <location>
        <begin position="203"/>
        <end position="223"/>
    </location>
</feature>
<reference evidence="2" key="1">
    <citation type="submission" date="2023-03" db="EMBL/GenBank/DDBJ databases">
        <title>Massive genome expansion in bonnet fungi (Mycena s.s.) driven by repeated elements and novel gene families across ecological guilds.</title>
        <authorList>
            <consortium name="Lawrence Berkeley National Laboratory"/>
            <person name="Harder C.B."/>
            <person name="Miyauchi S."/>
            <person name="Viragh M."/>
            <person name="Kuo A."/>
            <person name="Thoen E."/>
            <person name="Andreopoulos B."/>
            <person name="Lu D."/>
            <person name="Skrede I."/>
            <person name="Drula E."/>
            <person name="Henrissat B."/>
            <person name="Morin E."/>
            <person name="Kohler A."/>
            <person name="Barry K."/>
            <person name="LaButti K."/>
            <person name="Morin E."/>
            <person name="Salamov A."/>
            <person name="Lipzen A."/>
            <person name="Mereny Z."/>
            <person name="Hegedus B."/>
            <person name="Baldrian P."/>
            <person name="Stursova M."/>
            <person name="Weitz H."/>
            <person name="Taylor A."/>
            <person name="Grigoriev I.V."/>
            <person name="Nagy L.G."/>
            <person name="Martin F."/>
            <person name="Kauserud H."/>
        </authorList>
    </citation>
    <scope>NUCLEOTIDE SEQUENCE</scope>
    <source>
        <strain evidence="2">CBHHK002</strain>
    </source>
</reference>
<name>A0AAD7AMM7_9AGAR</name>
<dbReference type="AlphaFoldDB" id="A0AAD7AMM7"/>
<sequence length="224" mass="23999">MIPPARCTIKDHNRDEFPLFDFVPFVIPFFLFFLTSHSFPFPKPCAFSAQSKQTRMKLLTALCAGIPLWALAPVFLFSLPQASSALIVPRGDINATLIPTTCLSACEPVLSVQSKCGTDLKCRCTEANAHSFADCIDCAVGTQPDSLAQSVGQNVLSDYVNECAKLDAPVSSLTLSLVSASPTASSEVRTSDALIDAQRSHSVVSGFVALQFIFLLFGAFVAAL</sequence>
<dbReference type="EMBL" id="JARIHO010000004">
    <property type="protein sequence ID" value="KAJ7362329.1"/>
    <property type="molecule type" value="Genomic_DNA"/>
</dbReference>
<comment type="caution">
    <text evidence="2">The sequence shown here is derived from an EMBL/GenBank/DDBJ whole genome shotgun (WGS) entry which is preliminary data.</text>
</comment>
<feature type="transmembrane region" description="Helical" evidence="1">
    <location>
        <begin position="19"/>
        <end position="39"/>
    </location>
</feature>
<evidence type="ECO:0000313" key="3">
    <source>
        <dbReference type="Proteomes" id="UP001218218"/>
    </source>
</evidence>
<protein>
    <submittedName>
        <fullName evidence="2">Uncharacterized protein</fullName>
    </submittedName>
</protein>
<keyword evidence="1" id="KW-0472">Membrane</keyword>
<evidence type="ECO:0000313" key="2">
    <source>
        <dbReference type="EMBL" id="KAJ7362329.1"/>
    </source>
</evidence>
<organism evidence="2 3">
    <name type="scientific">Mycena albidolilacea</name>
    <dbReference type="NCBI Taxonomy" id="1033008"/>
    <lineage>
        <taxon>Eukaryota</taxon>
        <taxon>Fungi</taxon>
        <taxon>Dikarya</taxon>
        <taxon>Basidiomycota</taxon>
        <taxon>Agaricomycotina</taxon>
        <taxon>Agaricomycetes</taxon>
        <taxon>Agaricomycetidae</taxon>
        <taxon>Agaricales</taxon>
        <taxon>Marasmiineae</taxon>
        <taxon>Mycenaceae</taxon>
        <taxon>Mycena</taxon>
    </lineage>
</organism>
<keyword evidence="1" id="KW-1133">Transmembrane helix</keyword>
<accession>A0AAD7AMM7</accession>